<comment type="caution">
    <text evidence="2">The sequence shown here is derived from an EMBL/GenBank/DDBJ whole genome shotgun (WGS) entry which is preliminary data.</text>
</comment>
<dbReference type="PANTHER" id="PTHR47481">
    <property type="match status" value="1"/>
</dbReference>
<name>A0AAV3NJT5_LITER</name>
<dbReference type="AlphaFoldDB" id="A0AAV3NJT5"/>
<evidence type="ECO:0000313" key="3">
    <source>
        <dbReference type="Proteomes" id="UP001454036"/>
    </source>
</evidence>
<dbReference type="EMBL" id="BAABME010000106">
    <property type="protein sequence ID" value="GAA0139634.1"/>
    <property type="molecule type" value="Genomic_DNA"/>
</dbReference>
<proteinExistence type="predicted"/>
<dbReference type="InterPro" id="IPR054722">
    <property type="entry name" value="PolX-like_BBD"/>
</dbReference>
<feature type="domain" description="Retrovirus-related Pol polyprotein from transposon TNT 1-94-like beta-barrel" evidence="1">
    <location>
        <begin position="180"/>
        <end position="257"/>
    </location>
</feature>
<dbReference type="Pfam" id="PF22936">
    <property type="entry name" value="Pol_BBD"/>
    <property type="match status" value="1"/>
</dbReference>
<dbReference type="Proteomes" id="UP001454036">
    <property type="component" value="Unassembled WGS sequence"/>
</dbReference>
<accession>A0AAV3NJT5</accession>
<evidence type="ECO:0000259" key="1">
    <source>
        <dbReference type="Pfam" id="PF22936"/>
    </source>
</evidence>
<reference evidence="2 3" key="1">
    <citation type="submission" date="2024-01" db="EMBL/GenBank/DDBJ databases">
        <title>The complete chloroplast genome sequence of Lithospermum erythrorhizon: insights into the phylogenetic relationship among Boraginaceae species and the maternal lineages of purple gromwells.</title>
        <authorList>
            <person name="Okada T."/>
            <person name="Watanabe K."/>
        </authorList>
    </citation>
    <scope>NUCLEOTIDE SEQUENCE [LARGE SCALE GENOMIC DNA]</scope>
</reference>
<organism evidence="2 3">
    <name type="scientific">Lithospermum erythrorhizon</name>
    <name type="common">Purple gromwell</name>
    <name type="synonym">Lithospermum officinale var. erythrorhizon</name>
    <dbReference type="NCBI Taxonomy" id="34254"/>
    <lineage>
        <taxon>Eukaryota</taxon>
        <taxon>Viridiplantae</taxon>
        <taxon>Streptophyta</taxon>
        <taxon>Embryophyta</taxon>
        <taxon>Tracheophyta</taxon>
        <taxon>Spermatophyta</taxon>
        <taxon>Magnoliopsida</taxon>
        <taxon>eudicotyledons</taxon>
        <taxon>Gunneridae</taxon>
        <taxon>Pentapetalae</taxon>
        <taxon>asterids</taxon>
        <taxon>lamiids</taxon>
        <taxon>Boraginales</taxon>
        <taxon>Boraginaceae</taxon>
        <taxon>Boraginoideae</taxon>
        <taxon>Lithospermeae</taxon>
        <taxon>Lithospermum</taxon>
    </lineage>
</organism>
<keyword evidence="3" id="KW-1185">Reference proteome</keyword>
<gene>
    <name evidence="2" type="ORF">LIER_01140</name>
</gene>
<evidence type="ECO:0000313" key="2">
    <source>
        <dbReference type="EMBL" id="GAA0139634.1"/>
    </source>
</evidence>
<protein>
    <recommendedName>
        <fullName evidence="1">Retrovirus-related Pol polyprotein from transposon TNT 1-94-like beta-barrel domain-containing protein</fullName>
    </recommendedName>
</protein>
<dbReference type="PANTHER" id="PTHR47481:SF43">
    <property type="entry name" value="RETROTRANSPOSON COPIA-LIKE N-TERMINAL DOMAIN-CONTAINING PROTEIN"/>
    <property type="match status" value="1"/>
</dbReference>
<sequence length="360" mass="40308">MESFLRGQRLYGYVDGTIQYPPSHLSTPNALANPSFTSQMCLQDQLIGLKQNNLSISAYLKHAKVTYDVLAAIGKEPPQDVFLIYILRGSREDYKDLKFSMVSRGSNFTFEELHNYLLTHEFVNTDPIPPPSHGLLPTPPPSVAVRCSQPQAHLATPLIQPSTPTPSLYSSSPASHYSPWLPDTGATHHISPDIAVFHHPEPYFGSDRLQVANGQQLPIWHTCTILLPHTTRPLFLKNGLHVSASKNPLLSVQNFCKDNNTFFEFHPSYFFIKDQTTRRPLLSGTSRNGLSYFSPGQEASSPRAHSSSVLSHVSPSIWHHRKLASHIESRVLIPMNKWVESSDAIVTLLTWVSRSLLTRL</sequence>